<dbReference type="SUPFAM" id="SSF46785">
    <property type="entry name" value="Winged helix' DNA-binding domain"/>
    <property type="match status" value="1"/>
</dbReference>
<dbReference type="AlphaFoldDB" id="A0A419EUU0"/>
<organism evidence="5 6">
    <name type="scientific">Candidatus Abyssobacteria bacterium SURF_17</name>
    <dbReference type="NCBI Taxonomy" id="2093361"/>
    <lineage>
        <taxon>Bacteria</taxon>
        <taxon>Pseudomonadati</taxon>
        <taxon>Candidatus Hydrogenedentota</taxon>
        <taxon>Candidatus Abyssobacteria</taxon>
    </lineage>
</organism>
<evidence type="ECO:0000259" key="4">
    <source>
        <dbReference type="PROSITE" id="PS50995"/>
    </source>
</evidence>
<evidence type="ECO:0000256" key="1">
    <source>
        <dbReference type="ARBA" id="ARBA00023015"/>
    </source>
</evidence>
<reference evidence="5 6" key="1">
    <citation type="journal article" date="2017" name="ISME J.">
        <title>Energy and carbon metabolisms in a deep terrestrial subsurface fluid microbial community.</title>
        <authorList>
            <person name="Momper L."/>
            <person name="Jungbluth S.P."/>
            <person name="Lee M.D."/>
            <person name="Amend J.P."/>
        </authorList>
    </citation>
    <scope>NUCLEOTIDE SEQUENCE [LARGE SCALE GENOMIC DNA]</scope>
    <source>
        <strain evidence="5">SURF_17</strain>
    </source>
</reference>
<protein>
    <submittedName>
        <fullName evidence="5">MarR family transcriptional regulator</fullName>
    </submittedName>
</protein>
<name>A0A419EUU0_9BACT</name>
<dbReference type="SMART" id="SM00347">
    <property type="entry name" value="HTH_MARR"/>
    <property type="match status" value="1"/>
</dbReference>
<keyword evidence="1" id="KW-0805">Transcription regulation</keyword>
<dbReference type="InterPro" id="IPR000835">
    <property type="entry name" value="HTH_MarR-typ"/>
</dbReference>
<keyword evidence="2" id="KW-0238">DNA-binding</keyword>
<evidence type="ECO:0000313" key="6">
    <source>
        <dbReference type="Proteomes" id="UP000285961"/>
    </source>
</evidence>
<evidence type="ECO:0000313" key="5">
    <source>
        <dbReference type="EMBL" id="RJP68067.1"/>
    </source>
</evidence>
<feature type="domain" description="HTH marR-type" evidence="4">
    <location>
        <begin position="18"/>
        <end position="153"/>
    </location>
</feature>
<dbReference type="PANTHER" id="PTHR42756">
    <property type="entry name" value="TRANSCRIPTIONAL REGULATOR, MARR"/>
    <property type="match status" value="1"/>
</dbReference>
<dbReference type="InterPro" id="IPR036390">
    <property type="entry name" value="WH_DNA-bd_sf"/>
</dbReference>
<dbReference type="GO" id="GO:0003700">
    <property type="term" value="F:DNA-binding transcription factor activity"/>
    <property type="evidence" value="ECO:0007669"/>
    <property type="project" value="InterPro"/>
</dbReference>
<dbReference type="Proteomes" id="UP000285961">
    <property type="component" value="Unassembled WGS sequence"/>
</dbReference>
<gene>
    <name evidence="5" type="ORF">C4532_13600</name>
</gene>
<dbReference type="PANTHER" id="PTHR42756:SF1">
    <property type="entry name" value="TRANSCRIPTIONAL REPRESSOR OF EMRAB OPERON"/>
    <property type="match status" value="1"/>
</dbReference>
<evidence type="ECO:0000256" key="3">
    <source>
        <dbReference type="ARBA" id="ARBA00023163"/>
    </source>
</evidence>
<keyword evidence="3" id="KW-0804">Transcription</keyword>
<accession>A0A419EUU0</accession>
<comment type="caution">
    <text evidence="5">The sequence shown here is derived from an EMBL/GenBank/DDBJ whole genome shotgun (WGS) entry which is preliminary data.</text>
</comment>
<dbReference type="PROSITE" id="PS50995">
    <property type="entry name" value="HTH_MARR_2"/>
    <property type="match status" value="1"/>
</dbReference>
<dbReference type="InterPro" id="IPR036388">
    <property type="entry name" value="WH-like_DNA-bd_sf"/>
</dbReference>
<dbReference type="Gene3D" id="1.10.10.10">
    <property type="entry name" value="Winged helix-like DNA-binding domain superfamily/Winged helix DNA-binding domain"/>
    <property type="match status" value="1"/>
</dbReference>
<dbReference type="GO" id="GO:0003677">
    <property type="term" value="F:DNA binding"/>
    <property type="evidence" value="ECO:0007669"/>
    <property type="project" value="UniProtKB-KW"/>
</dbReference>
<sequence length="168" mass="19078">MSSTSNYHMMKMNRDDAAEIINDYLMRMAENLPLIDRFTLNNGRITSLTVTELHTIALVGRLGSPRMSELAQRGHVTRGTITFMIDKLAKKGYVKRTRGKTDRRVVRVSLTARGRKVNKLHEEFHRNIIDNIMGLLTASERRHLGTLVKKITTAYEAQITEPLSVRGG</sequence>
<evidence type="ECO:0000256" key="2">
    <source>
        <dbReference type="ARBA" id="ARBA00023125"/>
    </source>
</evidence>
<dbReference type="Pfam" id="PF01047">
    <property type="entry name" value="MarR"/>
    <property type="match status" value="1"/>
</dbReference>
<proteinExistence type="predicted"/>
<dbReference type="EMBL" id="QZKI01000095">
    <property type="protein sequence ID" value="RJP68067.1"/>
    <property type="molecule type" value="Genomic_DNA"/>
</dbReference>
<dbReference type="PRINTS" id="PR00598">
    <property type="entry name" value="HTHMARR"/>
</dbReference>